<comment type="caution">
    <text evidence="2">The sequence shown here is derived from an EMBL/GenBank/DDBJ whole genome shotgun (WGS) entry which is preliminary data.</text>
</comment>
<dbReference type="InterPro" id="IPR038153">
    <property type="entry name" value="EvaA-like_sf"/>
</dbReference>
<reference evidence="2 3" key="1">
    <citation type="submission" date="2021-05" db="EMBL/GenBank/DDBJ databases">
        <title>The draft genome of Geobacter pelophilus DSM 12255.</title>
        <authorList>
            <person name="Xu Z."/>
            <person name="Masuda Y."/>
            <person name="Itoh H."/>
            <person name="Senoo K."/>
        </authorList>
    </citation>
    <scope>NUCLEOTIDE SEQUENCE [LARGE SCALE GENOMIC DNA]</scope>
    <source>
        <strain evidence="2 3">DSM 12255</strain>
    </source>
</reference>
<name>A0AAW4L9S5_9BACT</name>
<keyword evidence="3" id="KW-1185">Reference proteome</keyword>
<feature type="domain" description="dTDP-4-dehydro-6-deoxy-alpha-D-glucopyranose 2,3-dehydratase" evidence="1">
    <location>
        <begin position="49"/>
        <end position="254"/>
    </location>
</feature>
<dbReference type="RefSeq" id="WP_214172076.1">
    <property type="nucleotide sequence ID" value="NZ_JAHCVJ010000005.1"/>
</dbReference>
<feature type="domain" description="dTDP-4-dehydro-6-deoxy-alpha-D-glucopyranose 2,3-dehydratase" evidence="1">
    <location>
        <begin position="279"/>
        <end position="482"/>
    </location>
</feature>
<dbReference type="Gene3D" id="3.90.79.40">
    <property type="entry name" value="EvaA sugar 2,3-dehydratase subunit"/>
    <property type="match status" value="2"/>
</dbReference>
<protein>
    <submittedName>
        <fullName evidence="2">NDP-hexose 2,3-dehydratase family protein</fullName>
    </submittedName>
</protein>
<dbReference type="EMBL" id="JAHCVJ010000005">
    <property type="protein sequence ID" value="MBT0665305.1"/>
    <property type="molecule type" value="Genomic_DNA"/>
</dbReference>
<dbReference type="Pfam" id="PF03559">
    <property type="entry name" value="Hexose_dehydrat"/>
    <property type="match status" value="2"/>
</dbReference>
<evidence type="ECO:0000313" key="2">
    <source>
        <dbReference type="EMBL" id="MBT0665305.1"/>
    </source>
</evidence>
<organism evidence="2 3">
    <name type="scientific">Geoanaerobacter pelophilus</name>
    <dbReference type="NCBI Taxonomy" id="60036"/>
    <lineage>
        <taxon>Bacteria</taxon>
        <taxon>Pseudomonadati</taxon>
        <taxon>Thermodesulfobacteriota</taxon>
        <taxon>Desulfuromonadia</taxon>
        <taxon>Geobacterales</taxon>
        <taxon>Geobacteraceae</taxon>
        <taxon>Geoanaerobacter</taxon>
    </lineage>
</organism>
<dbReference type="GO" id="GO:0016829">
    <property type="term" value="F:lyase activity"/>
    <property type="evidence" value="ECO:0007669"/>
    <property type="project" value="InterPro"/>
</dbReference>
<evidence type="ECO:0000259" key="1">
    <source>
        <dbReference type="Pfam" id="PF03559"/>
    </source>
</evidence>
<proteinExistence type="predicted"/>
<evidence type="ECO:0000313" key="3">
    <source>
        <dbReference type="Proteomes" id="UP000811899"/>
    </source>
</evidence>
<accession>A0AAW4L9S5</accession>
<dbReference type="AlphaFoldDB" id="A0AAW4L9S5"/>
<dbReference type="Proteomes" id="UP000811899">
    <property type="component" value="Unassembled WGS sequence"/>
</dbReference>
<gene>
    <name evidence="2" type="ORF">KI809_13445</name>
</gene>
<dbReference type="InterPro" id="IPR005212">
    <property type="entry name" value="EvaA-like"/>
</dbReference>
<sequence length="483" mass="54426">MTVALVQQNRIDLVPDQGKTPPQLHGHSLPTLSALVRSRVAEESLHADKALDDWIDERLANPRLTVSQLPLAAMKRWAIDPESGNIVHETGRFFTFTGVEVRHRTSSGELEWDQPIIDQPEFGILGILAKTIDGVMHFCLQAKEEPGNINSVQLSPTVQATFSNYTCAHGGNAPLFVDYFLAPQRENLIFGKLQTEDGGRFLYKSNRNMIVRVGDTELEQLPEGFIWVTLRQIARLMKQDNLIHATTRSVISALLLPALGDADCHNPFPWDSAGAYDLAETIQWLDDRKAANHMLVKRKGLNSLKEWSHGDDGVFIHQEGRFFKIMGIEVAASGREVAGWHQPIIANMQPGVIGMLTRIRQGKRHFLIQAKAEAGNRSIVQIGPTVQFSTVNYQDNPRLQKPFLYDEFANPGRFPVLSESMQAEEGARFFRETNCHRVLLLPERTELDIPVDFRWISEDALRFFLNWGEMVNSCSRSIIACLI</sequence>